<organism evidence="6 7">
    <name type="scientific">Legionella bozemanae</name>
    <name type="common">Fluoribacter bozemanae</name>
    <dbReference type="NCBI Taxonomy" id="447"/>
    <lineage>
        <taxon>Bacteria</taxon>
        <taxon>Pseudomonadati</taxon>
        <taxon>Pseudomonadota</taxon>
        <taxon>Gammaproteobacteria</taxon>
        <taxon>Legionellales</taxon>
        <taxon>Legionellaceae</taxon>
        <taxon>Legionella</taxon>
    </lineage>
</organism>
<accession>A0A0W0S142</accession>
<comment type="cofactor">
    <cofactor evidence="1">
        <name>Mg(2+)</name>
        <dbReference type="ChEBI" id="CHEBI:18420"/>
    </cofactor>
</comment>
<dbReference type="InterPro" id="IPR006879">
    <property type="entry name" value="YdjC-like"/>
</dbReference>
<keyword evidence="2" id="KW-0479">Metal-binding</keyword>
<dbReference type="GO" id="GO:0046872">
    <property type="term" value="F:metal ion binding"/>
    <property type="evidence" value="ECO:0007669"/>
    <property type="project" value="UniProtKB-KW"/>
</dbReference>
<keyword evidence="7" id="KW-1185">Reference proteome</keyword>
<dbReference type="CDD" id="cd10807">
    <property type="entry name" value="YdjC_like_3"/>
    <property type="match status" value="1"/>
</dbReference>
<evidence type="ECO:0000313" key="7">
    <source>
        <dbReference type="Proteomes" id="UP000054695"/>
    </source>
</evidence>
<dbReference type="OrthoDB" id="5295855at2"/>
<evidence type="ECO:0000313" key="6">
    <source>
        <dbReference type="EMBL" id="KTC77154.1"/>
    </source>
</evidence>
<dbReference type="InterPro" id="IPR011330">
    <property type="entry name" value="Glyco_hydro/deAcase_b/a-brl"/>
</dbReference>
<dbReference type="PATRIC" id="fig|447.4.peg.115"/>
<evidence type="ECO:0000256" key="2">
    <source>
        <dbReference type="ARBA" id="ARBA00022723"/>
    </source>
</evidence>
<dbReference type="GO" id="GO:0016787">
    <property type="term" value="F:hydrolase activity"/>
    <property type="evidence" value="ECO:0007669"/>
    <property type="project" value="UniProtKB-KW"/>
</dbReference>
<dbReference type="SUPFAM" id="SSF88713">
    <property type="entry name" value="Glycoside hydrolase/deacetylase"/>
    <property type="match status" value="1"/>
</dbReference>
<name>A0A0W0S142_LEGBO</name>
<evidence type="ECO:0000256" key="1">
    <source>
        <dbReference type="ARBA" id="ARBA00001946"/>
    </source>
</evidence>
<dbReference type="AlphaFoldDB" id="A0A0W0S142"/>
<dbReference type="Proteomes" id="UP000054695">
    <property type="component" value="Unassembled WGS sequence"/>
</dbReference>
<evidence type="ECO:0000256" key="3">
    <source>
        <dbReference type="ARBA" id="ARBA00022801"/>
    </source>
</evidence>
<dbReference type="GO" id="GO:0005975">
    <property type="term" value="P:carbohydrate metabolic process"/>
    <property type="evidence" value="ECO:0007669"/>
    <property type="project" value="InterPro"/>
</dbReference>
<keyword evidence="3" id="KW-0378">Hydrolase</keyword>
<keyword evidence="5" id="KW-0119">Carbohydrate metabolism</keyword>
<dbReference type="RefSeq" id="WP_058457821.1">
    <property type="nucleotide sequence ID" value="NZ_CAAAIY010000003.1"/>
</dbReference>
<dbReference type="STRING" id="447.Lboz_0107"/>
<reference evidence="6 7" key="1">
    <citation type="submission" date="2015-11" db="EMBL/GenBank/DDBJ databases">
        <title>Genomic analysis of 38 Legionella species identifies large and diverse effector repertoires.</title>
        <authorList>
            <person name="Burstein D."/>
            <person name="Amaro F."/>
            <person name="Zusman T."/>
            <person name="Lifshitz Z."/>
            <person name="Cohen O."/>
            <person name="Gilbert J.A."/>
            <person name="Pupko T."/>
            <person name="Shuman H.A."/>
            <person name="Segal G."/>
        </authorList>
    </citation>
    <scope>NUCLEOTIDE SEQUENCE [LARGE SCALE GENOMIC DNA]</scope>
    <source>
        <strain evidence="6 7">WIGA</strain>
    </source>
</reference>
<dbReference type="EMBL" id="LNXU01000002">
    <property type="protein sequence ID" value="KTC77154.1"/>
    <property type="molecule type" value="Genomic_DNA"/>
</dbReference>
<keyword evidence="4" id="KW-0460">Magnesium</keyword>
<evidence type="ECO:0000256" key="5">
    <source>
        <dbReference type="ARBA" id="ARBA00023277"/>
    </source>
</evidence>
<protein>
    <submittedName>
        <fullName evidence="6">Cellobiose phosphorylase</fullName>
    </submittedName>
</protein>
<dbReference type="GO" id="GO:0019213">
    <property type="term" value="F:deacetylase activity"/>
    <property type="evidence" value="ECO:0007669"/>
    <property type="project" value="TreeGrafter"/>
</dbReference>
<sequence length="274" mass="31205">MSNSKTIILCADDFGLNSGISEGILKLARMGRLSAVSCMVNMPGFIPYAKELLILKKNKPIKIGLHFNLTEGNLVSIPEKSCFSLHELLIKTHMRSIKLSFIGKEFLAQLDLFTDIMEQLPDFIDGHQHVHQFPIIRNVILDLYAQRLKSHGTSIRSTWPSIDLPQSRLKAKILSLTGGKALLKQLIKLGIPHNRYFSGIYDFAPAANYRELFRKWMSVTRENTLIMCHPGTSSNSTDPIAHARLKEFNYFLSDEFLKDCDEFHVHLEQHENLL</sequence>
<dbReference type="Gene3D" id="3.20.20.370">
    <property type="entry name" value="Glycoside hydrolase/deacetylase"/>
    <property type="match status" value="1"/>
</dbReference>
<dbReference type="Pfam" id="PF04794">
    <property type="entry name" value="YdjC"/>
    <property type="match status" value="1"/>
</dbReference>
<dbReference type="PANTHER" id="PTHR31609">
    <property type="entry name" value="YDJC DEACETYLASE FAMILY MEMBER"/>
    <property type="match status" value="1"/>
</dbReference>
<dbReference type="PANTHER" id="PTHR31609:SF1">
    <property type="entry name" value="CARBOHYDRATE DEACETYLASE"/>
    <property type="match status" value="1"/>
</dbReference>
<proteinExistence type="predicted"/>
<evidence type="ECO:0000256" key="4">
    <source>
        <dbReference type="ARBA" id="ARBA00022842"/>
    </source>
</evidence>
<comment type="caution">
    <text evidence="6">The sequence shown here is derived from an EMBL/GenBank/DDBJ whole genome shotgun (WGS) entry which is preliminary data.</text>
</comment>
<gene>
    <name evidence="6" type="ORF">Lboz_0107</name>
</gene>